<dbReference type="EMBL" id="KN734395">
    <property type="protein sequence ID" value="KIH57435.1"/>
    <property type="molecule type" value="Genomic_DNA"/>
</dbReference>
<protein>
    <submittedName>
        <fullName evidence="6">Uncharacterized protein</fullName>
    </submittedName>
</protein>
<evidence type="ECO:0000256" key="3">
    <source>
        <dbReference type="ARBA" id="ARBA00022729"/>
    </source>
</evidence>
<dbReference type="GO" id="GO:0006508">
    <property type="term" value="P:proteolysis"/>
    <property type="evidence" value="ECO:0007669"/>
    <property type="project" value="UniProtKB-KW"/>
</dbReference>
<evidence type="ECO:0000313" key="7">
    <source>
        <dbReference type="Proteomes" id="UP000054047"/>
    </source>
</evidence>
<dbReference type="Proteomes" id="UP000054047">
    <property type="component" value="Unassembled WGS sequence"/>
</dbReference>
<evidence type="ECO:0000256" key="2">
    <source>
        <dbReference type="ARBA" id="ARBA00022670"/>
    </source>
</evidence>
<name>A0A0C2G913_9BILA</name>
<dbReference type="Pfam" id="PF05577">
    <property type="entry name" value="Peptidase_S28"/>
    <property type="match status" value="1"/>
</dbReference>
<dbReference type="AlphaFoldDB" id="A0A0C2G913"/>
<evidence type="ECO:0000313" key="6">
    <source>
        <dbReference type="EMBL" id="KIH57435.1"/>
    </source>
</evidence>
<evidence type="ECO:0000256" key="1">
    <source>
        <dbReference type="ARBA" id="ARBA00011079"/>
    </source>
</evidence>
<keyword evidence="2" id="KW-0645">Protease</keyword>
<dbReference type="InterPro" id="IPR042269">
    <property type="entry name" value="Ser_carbopepase_S28_SKS"/>
</dbReference>
<proteinExistence type="inferred from homology"/>
<keyword evidence="5" id="KW-0325">Glycoprotein</keyword>
<dbReference type="OrthoDB" id="5849002at2759"/>
<sequence>MHGNFEHTDNSYEDMVKYLRREEFEGENFDSGARSWTWQTCTEFGYYQTTDGGPKGIFGDVTPLSVFINMCTDVFGKKFNANYTDTAVRATQAHYGGVDRFEHILKMTFLALFYHERRLDKNIVEEQICNQEVPTKPGNLFH</sequence>
<dbReference type="PANTHER" id="PTHR11010">
    <property type="entry name" value="PROTEASE S28 PRO-X CARBOXYPEPTIDASE-RELATED"/>
    <property type="match status" value="1"/>
</dbReference>
<evidence type="ECO:0000256" key="5">
    <source>
        <dbReference type="ARBA" id="ARBA00023180"/>
    </source>
</evidence>
<dbReference type="Gene3D" id="1.20.120.980">
    <property type="entry name" value="Serine carboxypeptidase S28, SKS domain"/>
    <property type="match status" value="1"/>
</dbReference>
<reference evidence="6 7" key="1">
    <citation type="submission" date="2013-12" db="EMBL/GenBank/DDBJ databases">
        <title>Draft genome of the parsitic nematode Ancylostoma duodenale.</title>
        <authorList>
            <person name="Mitreva M."/>
        </authorList>
    </citation>
    <scope>NUCLEOTIDE SEQUENCE [LARGE SCALE GENOMIC DNA]</scope>
    <source>
        <strain evidence="6 7">Zhejiang</strain>
    </source>
</reference>
<dbReference type="Gene3D" id="3.40.50.1820">
    <property type="entry name" value="alpha/beta hydrolase"/>
    <property type="match status" value="1"/>
</dbReference>
<dbReference type="InterPro" id="IPR029058">
    <property type="entry name" value="AB_hydrolase_fold"/>
</dbReference>
<keyword evidence="7" id="KW-1185">Reference proteome</keyword>
<accession>A0A0C2G913</accession>
<dbReference type="GO" id="GO:0008239">
    <property type="term" value="F:dipeptidyl-peptidase activity"/>
    <property type="evidence" value="ECO:0007669"/>
    <property type="project" value="TreeGrafter"/>
</dbReference>
<evidence type="ECO:0000256" key="4">
    <source>
        <dbReference type="ARBA" id="ARBA00022801"/>
    </source>
</evidence>
<keyword evidence="4" id="KW-0378">Hydrolase</keyword>
<keyword evidence="3" id="KW-0732">Signal</keyword>
<dbReference type="GO" id="GO:0070008">
    <property type="term" value="F:serine-type exopeptidase activity"/>
    <property type="evidence" value="ECO:0007669"/>
    <property type="project" value="InterPro"/>
</dbReference>
<dbReference type="InterPro" id="IPR008758">
    <property type="entry name" value="Peptidase_S28"/>
</dbReference>
<comment type="similarity">
    <text evidence="1">Belongs to the peptidase S28 family.</text>
</comment>
<gene>
    <name evidence="6" type="ORF">ANCDUO_12374</name>
</gene>
<dbReference type="PANTHER" id="PTHR11010:SF117">
    <property type="entry name" value="SERINE PROTEASE 16"/>
    <property type="match status" value="1"/>
</dbReference>
<organism evidence="6 7">
    <name type="scientific">Ancylostoma duodenale</name>
    <dbReference type="NCBI Taxonomy" id="51022"/>
    <lineage>
        <taxon>Eukaryota</taxon>
        <taxon>Metazoa</taxon>
        <taxon>Ecdysozoa</taxon>
        <taxon>Nematoda</taxon>
        <taxon>Chromadorea</taxon>
        <taxon>Rhabditida</taxon>
        <taxon>Rhabditina</taxon>
        <taxon>Rhabditomorpha</taxon>
        <taxon>Strongyloidea</taxon>
        <taxon>Ancylostomatidae</taxon>
        <taxon>Ancylostomatinae</taxon>
        <taxon>Ancylostoma</taxon>
    </lineage>
</organism>